<evidence type="ECO:0000256" key="3">
    <source>
        <dbReference type="ARBA" id="ARBA00022692"/>
    </source>
</evidence>
<dbReference type="InterPro" id="IPR037185">
    <property type="entry name" value="EmrE-like"/>
</dbReference>
<feature type="transmembrane region" description="Helical" evidence="6">
    <location>
        <begin position="90"/>
        <end position="111"/>
    </location>
</feature>
<keyword evidence="3 6" id="KW-0812">Transmembrane</keyword>
<comment type="similarity">
    <text evidence="2">Belongs to the EamA transporter family.</text>
</comment>
<dbReference type="GO" id="GO:0016020">
    <property type="term" value="C:membrane"/>
    <property type="evidence" value="ECO:0007669"/>
    <property type="project" value="UniProtKB-SubCell"/>
</dbReference>
<name>A0A7W7NXT6_9SPHN</name>
<feature type="transmembrane region" description="Helical" evidence="6">
    <location>
        <begin position="212"/>
        <end position="232"/>
    </location>
</feature>
<accession>A0A7W7NXT6</accession>
<dbReference type="PANTHER" id="PTHR32322:SF2">
    <property type="entry name" value="EAMA DOMAIN-CONTAINING PROTEIN"/>
    <property type="match status" value="1"/>
</dbReference>
<dbReference type="SUPFAM" id="SSF103481">
    <property type="entry name" value="Multidrug resistance efflux transporter EmrE"/>
    <property type="match status" value="2"/>
</dbReference>
<evidence type="ECO:0000259" key="7">
    <source>
        <dbReference type="Pfam" id="PF00892"/>
    </source>
</evidence>
<feature type="domain" description="EamA" evidence="7">
    <location>
        <begin position="155"/>
        <end position="283"/>
    </location>
</feature>
<protein>
    <submittedName>
        <fullName evidence="8">Drug/metabolite transporter (DMT)-like permease</fullName>
    </submittedName>
</protein>
<dbReference type="RefSeq" id="WP_184246590.1">
    <property type="nucleotide sequence ID" value="NZ_JACHLR010000012.1"/>
</dbReference>
<dbReference type="Proteomes" id="UP000555448">
    <property type="component" value="Unassembled WGS sequence"/>
</dbReference>
<dbReference type="EMBL" id="JACHLR010000012">
    <property type="protein sequence ID" value="MBB4859535.1"/>
    <property type="molecule type" value="Genomic_DNA"/>
</dbReference>
<dbReference type="Pfam" id="PF00892">
    <property type="entry name" value="EamA"/>
    <property type="match status" value="2"/>
</dbReference>
<evidence type="ECO:0000256" key="5">
    <source>
        <dbReference type="ARBA" id="ARBA00023136"/>
    </source>
</evidence>
<dbReference type="AlphaFoldDB" id="A0A7W7NXT6"/>
<feature type="transmembrane region" description="Helical" evidence="6">
    <location>
        <begin position="266"/>
        <end position="283"/>
    </location>
</feature>
<comment type="subcellular location">
    <subcellularLocation>
        <location evidence="1">Membrane</location>
        <topology evidence="1">Multi-pass membrane protein</topology>
    </subcellularLocation>
</comment>
<keyword evidence="5 6" id="KW-0472">Membrane</keyword>
<evidence type="ECO:0000256" key="2">
    <source>
        <dbReference type="ARBA" id="ARBA00007362"/>
    </source>
</evidence>
<organism evidence="8 9">
    <name type="scientific">Novosphingobium chloroacetimidivorans</name>
    <dbReference type="NCBI Taxonomy" id="1428314"/>
    <lineage>
        <taxon>Bacteria</taxon>
        <taxon>Pseudomonadati</taxon>
        <taxon>Pseudomonadota</taxon>
        <taxon>Alphaproteobacteria</taxon>
        <taxon>Sphingomonadales</taxon>
        <taxon>Sphingomonadaceae</taxon>
        <taxon>Novosphingobium</taxon>
    </lineage>
</organism>
<feature type="transmembrane region" description="Helical" evidence="6">
    <location>
        <begin position="64"/>
        <end position="84"/>
    </location>
</feature>
<feature type="domain" description="EamA" evidence="7">
    <location>
        <begin position="9"/>
        <end position="135"/>
    </location>
</feature>
<feature type="transmembrane region" description="Helical" evidence="6">
    <location>
        <begin position="118"/>
        <end position="135"/>
    </location>
</feature>
<dbReference type="PANTHER" id="PTHR32322">
    <property type="entry name" value="INNER MEMBRANE TRANSPORTER"/>
    <property type="match status" value="1"/>
</dbReference>
<proteinExistence type="inferred from homology"/>
<feature type="transmembrane region" description="Helical" evidence="6">
    <location>
        <begin position="244"/>
        <end position="260"/>
    </location>
</feature>
<evidence type="ECO:0000256" key="4">
    <source>
        <dbReference type="ARBA" id="ARBA00022989"/>
    </source>
</evidence>
<evidence type="ECO:0000256" key="6">
    <source>
        <dbReference type="SAM" id="Phobius"/>
    </source>
</evidence>
<dbReference type="InterPro" id="IPR050638">
    <property type="entry name" value="AA-Vitamin_Transporters"/>
</dbReference>
<keyword evidence="4 6" id="KW-1133">Transmembrane helix</keyword>
<evidence type="ECO:0000256" key="1">
    <source>
        <dbReference type="ARBA" id="ARBA00004141"/>
    </source>
</evidence>
<gene>
    <name evidence="8" type="ORF">HNO88_002864</name>
</gene>
<feature type="transmembrane region" description="Helical" evidence="6">
    <location>
        <begin position="147"/>
        <end position="168"/>
    </location>
</feature>
<sequence>MFARLAPALFVLIWSSGFIVARWAVPHGAPELILLARMVLTSLMMGAAALVAGERWPTGRRLGLHVLAGAMLNGVYLCTSWWAVSQGMPAGVMALLGALQPLVVAVGAFLFLGERLPARGWAGLGIALIGVVMVLEPLLESGLAISVPWYVVAGAVTSILAMAVGTMIQSGSLAQDGIRVSSSVQNAGGAAIALGATMALGDYRWDNSLSLWLGLAWSVLMLSAAALSLLVWMTRRQGATRVSVLLLLVPPLTAIESRLLFGEHLITIQLLGFALALGGVLLARSGKNALPPEPA</sequence>
<dbReference type="InterPro" id="IPR000620">
    <property type="entry name" value="EamA_dom"/>
</dbReference>
<keyword evidence="9" id="KW-1185">Reference proteome</keyword>
<reference evidence="8 9" key="1">
    <citation type="submission" date="2020-08" db="EMBL/GenBank/DDBJ databases">
        <title>Functional genomics of gut bacteria from endangered species of beetles.</title>
        <authorList>
            <person name="Carlos-Shanley C."/>
        </authorList>
    </citation>
    <scope>NUCLEOTIDE SEQUENCE [LARGE SCALE GENOMIC DNA]</scope>
    <source>
        <strain evidence="8 9">S00245</strain>
    </source>
</reference>
<feature type="transmembrane region" description="Helical" evidence="6">
    <location>
        <begin position="34"/>
        <end position="52"/>
    </location>
</feature>
<comment type="caution">
    <text evidence="8">The sequence shown here is derived from an EMBL/GenBank/DDBJ whole genome shotgun (WGS) entry which is preliminary data.</text>
</comment>
<evidence type="ECO:0000313" key="8">
    <source>
        <dbReference type="EMBL" id="MBB4859535.1"/>
    </source>
</evidence>
<feature type="transmembrane region" description="Helical" evidence="6">
    <location>
        <begin position="180"/>
        <end position="200"/>
    </location>
</feature>
<evidence type="ECO:0000313" key="9">
    <source>
        <dbReference type="Proteomes" id="UP000555448"/>
    </source>
</evidence>